<gene>
    <name evidence="1" type="ORF">LTR16_012062</name>
</gene>
<dbReference type="PANTHER" id="PTHR10350">
    <property type="entry name" value="NUCLEAR PORE COMPLEX PROTEIN NUP155"/>
    <property type="match status" value="1"/>
</dbReference>
<dbReference type="PANTHER" id="PTHR10350:SF6">
    <property type="entry name" value="NUCLEAR PORE COMPLEX PROTEIN NUP155"/>
    <property type="match status" value="1"/>
</dbReference>
<accession>A0ABR0LHU1</accession>
<keyword evidence="2" id="KW-1185">Reference proteome</keyword>
<dbReference type="InterPro" id="IPR004870">
    <property type="entry name" value="Nucleoporin_Nup155"/>
</dbReference>
<sequence>MSAPDSGRIKGPQEVSSATKFAESAMWNLLGGNVEDVGLVTPPFAASASPLGFGNELAVQFDQPAAEVAVLTSTGIQTIRRRRLVDIFAAAIRYGGGEDGLEGEVRKFAR</sequence>
<reference evidence="1 2" key="1">
    <citation type="submission" date="2023-08" db="EMBL/GenBank/DDBJ databases">
        <title>Black Yeasts Isolated from many extreme environments.</title>
        <authorList>
            <person name="Coleine C."/>
            <person name="Stajich J.E."/>
            <person name="Selbmann L."/>
        </authorList>
    </citation>
    <scope>NUCLEOTIDE SEQUENCE [LARGE SCALE GENOMIC DNA]</scope>
    <source>
        <strain evidence="1 2">CCFEE 536</strain>
    </source>
</reference>
<organism evidence="1 2">
    <name type="scientific">Cryomyces antarcticus</name>
    <dbReference type="NCBI Taxonomy" id="329879"/>
    <lineage>
        <taxon>Eukaryota</taxon>
        <taxon>Fungi</taxon>
        <taxon>Dikarya</taxon>
        <taxon>Ascomycota</taxon>
        <taxon>Pezizomycotina</taxon>
        <taxon>Dothideomycetes</taxon>
        <taxon>Dothideomycetes incertae sedis</taxon>
        <taxon>Cryomyces</taxon>
    </lineage>
</organism>
<feature type="non-terminal residue" evidence="1">
    <location>
        <position position="110"/>
    </location>
</feature>
<dbReference type="EMBL" id="JAVRRA010020417">
    <property type="protein sequence ID" value="KAK5165633.1"/>
    <property type="molecule type" value="Genomic_DNA"/>
</dbReference>
<name>A0ABR0LHU1_9PEZI</name>
<comment type="caution">
    <text evidence="1">The sequence shown here is derived from an EMBL/GenBank/DDBJ whole genome shotgun (WGS) entry which is preliminary data.</text>
</comment>
<proteinExistence type="predicted"/>
<dbReference type="Gene3D" id="1.20.58.1780">
    <property type="match status" value="1"/>
</dbReference>
<evidence type="ECO:0000313" key="2">
    <source>
        <dbReference type="Proteomes" id="UP001357485"/>
    </source>
</evidence>
<protein>
    <submittedName>
        <fullName evidence="1">Uncharacterized protein</fullName>
    </submittedName>
</protein>
<evidence type="ECO:0000313" key="1">
    <source>
        <dbReference type="EMBL" id="KAK5165633.1"/>
    </source>
</evidence>
<dbReference type="Proteomes" id="UP001357485">
    <property type="component" value="Unassembled WGS sequence"/>
</dbReference>